<feature type="domain" description="4Fe-4S Wbl-type" evidence="1">
    <location>
        <begin position="45"/>
        <end position="108"/>
    </location>
</feature>
<comment type="caution">
    <text evidence="2">The sequence shown here is derived from an EMBL/GenBank/DDBJ whole genome shotgun (WGS) entry which is preliminary data.</text>
</comment>
<organism evidence="2 3">
    <name type="scientific">Cellulosimicrobium funkei</name>
    <dbReference type="NCBI Taxonomy" id="264251"/>
    <lineage>
        <taxon>Bacteria</taxon>
        <taxon>Bacillati</taxon>
        <taxon>Actinomycetota</taxon>
        <taxon>Actinomycetes</taxon>
        <taxon>Micrococcales</taxon>
        <taxon>Promicromonosporaceae</taxon>
        <taxon>Cellulosimicrobium</taxon>
    </lineage>
</organism>
<proteinExistence type="predicted"/>
<reference evidence="2 3" key="1">
    <citation type="submission" date="2019-03" db="EMBL/GenBank/DDBJ databases">
        <title>Cellulosimicrobium funkei JCM14302 Assembly.</title>
        <authorList>
            <person name="Dou T."/>
        </authorList>
    </citation>
    <scope>NUCLEOTIDE SEQUENCE [LARGE SCALE GENOMIC DNA]</scope>
    <source>
        <strain evidence="2 3">JCM 14302</strain>
    </source>
</reference>
<name>A0A4Y8QY85_9MICO</name>
<dbReference type="InterPro" id="IPR034768">
    <property type="entry name" value="4FE4S_WBL"/>
</dbReference>
<dbReference type="Proteomes" id="UP000298003">
    <property type="component" value="Unassembled WGS sequence"/>
</dbReference>
<sequence>MMKNPGRHHGARTLSKTTRAIVLRELLLGEPSRRRIARGWRWEARCLGDERFYANSKPAPATVTAQRDVCALCPVAASCLLDAESLESAPSTERVGMRAGLTAAYRERIAAAATTPSKGGVRERFVAAVSELVICGAGMAEALAQTGYAPTQLDTFHMRLMRANRLDLYHALRDNDERTAA</sequence>
<dbReference type="PROSITE" id="PS51674">
    <property type="entry name" value="4FE4S_WBL"/>
    <property type="match status" value="1"/>
</dbReference>
<protein>
    <recommendedName>
        <fullName evidence="1">4Fe-4S Wbl-type domain-containing protein</fullName>
    </recommendedName>
</protein>
<accession>A0A4Y8QY85</accession>
<dbReference type="AlphaFoldDB" id="A0A4Y8QY85"/>
<keyword evidence="3" id="KW-1185">Reference proteome</keyword>
<evidence type="ECO:0000313" key="2">
    <source>
        <dbReference type="EMBL" id="TFF04389.1"/>
    </source>
</evidence>
<evidence type="ECO:0000259" key="1">
    <source>
        <dbReference type="PROSITE" id="PS51674"/>
    </source>
</evidence>
<dbReference type="Pfam" id="PF02467">
    <property type="entry name" value="Whib"/>
    <property type="match status" value="1"/>
</dbReference>
<gene>
    <name evidence="2" type="ORF">E1O70_18255</name>
</gene>
<evidence type="ECO:0000313" key="3">
    <source>
        <dbReference type="Proteomes" id="UP000298003"/>
    </source>
</evidence>
<dbReference type="EMBL" id="SOZH01000012">
    <property type="protein sequence ID" value="TFF04389.1"/>
    <property type="molecule type" value="Genomic_DNA"/>
</dbReference>